<keyword evidence="18" id="KW-0009">Actin-binding</keyword>
<keyword evidence="11 18" id="KW-0518">Myosin</keyword>
<dbReference type="PROSITE" id="PS50001">
    <property type="entry name" value="SH2"/>
    <property type="match status" value="1"/>
</dbReference>
<keyword evidence="13" id="KW-0206">Cytoskeleton</keyword>
<comment type="similarity">
    <text evidence="18">Belongs to the TRAFAC class myosin-kinesin ATPase superfamily. Myosin family.</text>
</comment>
<dbReference type="GO" id="GO:0030832">
    <property type="term" value="P:regulation of actin filament length"/>
    <property type="evidence" value="ECO:0007669"/>
    <property type="project" value="TreeGrafter"/>
</dbReference>
<evidence type="ECO:0000256" key="7">
    <source>
        <dbReference type="ARBA" id="ARBA00022737"/>
    </source>
</evidence>
<organism evidence="23 24">
    <name type="scientific">Crassostrea virginica</name>
    <name type="common">Eastern oyster</name>
    <dbReference type="NCBI Taxonomy" id="6565"/>
    <lineage>
        <taxon>Eukaryota</taxon>
        <taxon>Metazoa</taxon>
        <taxon>Spiralia</taxon>
        <taxon>Lophotrochozoa</taxon>
        <taxon>Mollusca</taxon>
        <taxon>Bivalvia</taxon>
        <taxon>Autobranchia</taxon>
        <taxon>Pteriomorphia</taxon>
        <taxon>Ostreida</taxon>
        <taxon>Ostreoidea</taxon>
        <taxon>Ostreidae</taxon>
        <taxon>Crassostrea</taxon>
    </lineage>
</organism>
<comment type="catalytic activity">
    <reaction evidence="15">
        <text>L-threonyl-[protein] + ATP = O-phospho-L-threonyl-[protein] + ADP + H(+)</text>
        <dbReference type="Rhea" id="RHEA:46608"/>
        <dbReference type="Rhea" id="RHEA-COMP:11060"/>
        <dbReference type="Rhea" id="RHEA-COMP:11605"/>
        <dbReference type="ChEBI" id="CHEBI:15378"/>
        <dbReference type="ChEBI" id="CHEBI:30013"/>
        <dbReference type="ChEBI" id="CHEBI:30616"/>
        <dbReference type="ChEBI" id="CHEBI:61977"/>
        <dbReference type="ChEBI" id="CHEBI:456216"/>
        <dbReference type="EC" id="2.7.11.1"/>
    </reaction>
</comment>
<dbReference type="Proteomes" id="UP000694844">
    <property type="component" value="Chromosome 4"/>
</dbReference>
<feature type="domain" description="Myosin motor" evidence="22">
    <location>
        <begin position="7"/>
        <end position="703"/>
    </location>
</feature>
<feature type="coiled-coil region" evidence="19">
    <location>
        <begin position="722"/>
        <end position="749"/>
    </location>
</feature>
<keyword evidence="5" id="KW-0723">Serine/threonine-protein kinase</keyword>
<evidence type="ECO:0000256" key="16">
    <source>
        <dbReference type="ARBA" id="ARBA00048679"/>
    </source>
</evidence>
<evidence type="ECO:0000256" key="9">
    <source>
        <dbReference type="ARBA" id="ARBA00022777"/>
    </source>
</evidence>
<evidence type="ECO:0000256" key="12">
    <source>
        <dbReference type="ARBA" id="ARBA00023175"/>
    </source>
</evidence>
<dbReference type="PROSITE" id="PS50096">
    <property type="entry name" value="IQ"/>
    <property type="match status" value="1"/>
</dbReference>
<evidence type="ECO:0000256" key="10">
    <source>
        <dbReference type="ARBA" id="ARBA00022840"/>
    </source>
</evidence>
<keyword evidence="17" id="KW-0727">SH2 domain</keyword>
<dbReference type="InterPro" id="IPR052409">
    <property type="entry name" value="Myosin-III_kinase_activity"/>
</dbReference>
<evidence type="ECO:0000256" key="3">
    <source>
        <dbReference type="ARBA" id="ARBA00012513"/>
    </source>
</evidence>
<feature type="compositionally biased region" description="Polar residues" evidence="20">
    <location>
        <begin position="1034"/>
        <end position="1047"/>
    </location>
</feature>
<evidence type="ECO:0000256" key="20">
    <source>
        <dbReference type="SAM" id="MobiDB-lite"/>
    </source>
</evidence>
<comment type="catalytic activity">
    <reaction evidence="16">
        <text>L-seryl-[protein] + ATP = O-phospho-L-seryl-[protein] + ADP + H(+)</text>
        <dbReference type="Rhea" id="RHEA:17989"/>
        <dbReference type="Rhea" id="RHEA-COMP:9863"/>
        <dbReference type="Rhea" id="RHEA-COMP:11604"/>
        <dbReference type="ChEBI" id="CHEBI:15378"/>
        <dbReference type="ChEBI" id="CHEBI:29999"/>
        <dbReference type="ChEBI" id="CHEBI:30616"/>
        <dbReference type="ChEBI" id="CHEBI:83421"/>
        <dbReference type="ChEBI" id="CHEBI:456216"/>
        <dbReference type="EC" id="2.7.11.1"/>
    </reaction>
</comment>
<dbReference type="SMART" id="SM00242">
    <property type="entry name" value="MYSc"/>
    <property type="match status" value="1"/>
</dbReference>
<feature type="region of interest" description="Actin-binding" evidence="18">
    <location>
        <begin position="586"/>
        <end position="608"/>
    </location>
</feature>
<dbReference type="InterPro" id="IPR036961">
    <property type="entry name" value="Kinesin_motor_dom_sf"/>
</dbReference>
<dbReference type="CDD" id="cd23767">
    <property type="entry name" value="IQCD"/>
    <property type="match status" value="1"/>
</dbReference>
<keyword evidence="6" id="KW-0808">Transferase</keyword>
<dbReference type="Gene3D" id="3.40.850.10">
    <property type="entry name" value="Kinesin motor domain"/>
    <property type="match status" value="1"/>
</dbReference>
<dbReference type="AlphaFoldDB" id="A0A8B8DTN2"/>
<sequence length="1091" mass="124211">MESCKPGSIADLATLANLDGKVLLNELKVRYQENNIYTYVGDILVAINPFRPLHIYGDEETQKYYLEKKSANPPHIFAIADAAYQCMLGYGGRIPQNQCVLISGESGAGKTESTKLIIKQLIELCRGNTQLEQQILQVNPLLEAFGNARTTMNDNSSRFGKYIQLIFRGEHVDGAKISEYLLEKSRVVHQNRGEENFHIFYYMFGGLSAEQKKSYNLLPAGQQRYLTNGADCLRAEPTFFKKQYEELVNAMDLVGFTDEEEDNLFAIIASVLHLGNVTFNMDDNDASFVEDENGPVKMAARVLGVSGEELVGTLTNMVTFTRGEQIKRHYTKAMAEDARDAVSKALYGRLFGWIVNKINQLLAPKEQSSGEARQIGILDIFGFEHFEKNSFEQACINLANEQLQFFFNQHVFKMEQEEYVKEGIDWKEIKFVDNQPLLNLFLNKPIGILSLLDEETHFPKGTDQSLVEKLNTHFARNDYYGKAAQSNSSKFTINHYAGKVTYDATRWLDKNRDSLPPGVTEMLQSSSNALVKLIFRGQITRTGTLALQARKSSRTTRRSKRPPAVGSNDGGRKRKQTVGGQFKNSLGILMERMMSSSPIFVRCLKPNHIKVPGKFDEKYINDQLLYTGMLETIKIRREGFAVRPSFAEFVEKYKIIVCEAALPGTKENCLKILKASKITGWQIGKTKVFMKYYHLDQLSDVFQRMGVSAIKIQKVIRGFLGRQEYRRKLAKARNEAERLKHLADDIYNLNIHLCNQLQIAKQNDTKIPDSFFHTPEESEFPPVPDFTDVVSVKGSSRSYEKPSPKKVLQEIGIQCKIMKQLCKNHPSYMLYVITMADGSSSDSEFSEDEFKPVSSHNFGTPGTKQATLRWFKETQTHQIYDPVNVTGNFIAEWFHGVISRRESESLLKGKPVGCFLIRVSESRFGYTLSFSGGNRTRHYMIDQLPNKKYIIIGENKVHRSLKDLVEYHKTVKISNWDGFLTEPCGQEHGFCDYQELVGTNFYFQLEQNKQPNTSQQPTRNPPQRRGASRLNRAPENQSRNGHVTSQDMAPPIPERSYSVAKPVQPQSSSRPLPRRPDEAYHRLLQNQQAYH</sequence>
<dbReference type="EC" id="2.7.11.1" evidence="3"/>
<dbReference type="PANTHER" id="PTHR46256">
    <property type="entry name" value="AGAP011099-PA"/>
    <property type="match status" value="1"/>
</dbReference>
<evidence type="ECO:0000256" key="4">
    <source>
        <dbReference type="ARBA" id="ARBA00022490"/>
    </source>
</evidence>
<dbReference type="InterPro" id="IPR027417">
    <property type="entry name" value="P-loop_NTPase"/>
</dbReference>
<dbReference type="SUPFAM" id="SSF55550">
    <property type="entry name" value="SH2 domain"/>
    <property type="match status" value="1"/>
</dbReference>
<dbReference type="InterPro" id="IPR001609">
    <property type="entry name" value="Myosin_head_motor_dom-like"/>
</dbReference>
<dbReference type="SUPFAM" id="SSF52540">
    <property type="entry name" value="P-loop containing nucleoside triphosphate hydrolases"/>
    <property type="match status" value="1"/>
</dbReference>
<dbReference type="PRINTS" id="PR00193">
    <property type="entry name" value="MYOSINHEAVY"/>
</dbReference>
<evidence type="ECO:0000256" key="1">
    <source>
        <dbReference type="ARBA" id="ARBA00004245"/>
    </source>
</evidence>
<keyword evidence="7" id="KW-0677">Repeat</keyword>
<feature type="domain" description="SH2" evidence="21">
    <location>
        <begin position="893"/>
        <end position="984"/>
    </location>
</feature>
<dbReference type="PRINTS" id="PR00401">
    <property type="entry name" value="SH2DOMAIN"/>
</dbReference>
<evidence type="ECO:0000256" key="13">
    <source>
        <dbReference type="ARBA" id="ARBA00023212"/>
    </source>
</evidence>
<evidence type="ECO:0000313" key="24">
    <source>
        <dbReference type="RefSeq" id="XP_022331245.1"/>
    </source>
</evidence>
<dbReference type="GO" id="GO:0005524">
    <property type="term" value="F:ATP binding"/>
    <property type="evidence" value="ECO:0007669"/>
    <property type="project" value="UniProtKB-UniRule"/>
</dbReference>
<evidence type="ECO:0000256" key="17">
    <source>
        <dbReference type="PROSITE-ProRule" id="PRU00191"/>
    </source>
</evidence>
<dbReference type="GO" id="GO:0042995">
    <property type="term" value="C:cell projection"/>
    <property type="evidence" value="ECO:0007669"/>
    <property type="project" value="UniProtKB-SubCell"/>
</dbReference>
<evidence type="ECO:0000256" key="8">
    <source>
        <dbReference type="ARBA" id="ARBA00022741"/>
    </source>
</evidence>
<dbReference type="Gene3D" id="1.20.58.530">
    <property type="match status" value="1"/>
</dbReference>
<reference evidence="24" key="1">
    <citation type="submission" date="2025-08" db="UniProtKB">
        <authorList>
            <consortium name="RefSeq"/>
        </authorList>
    </citation>
    <scope>IDENTIFICATION</scope>
    <source>
        <tissue evidence="24">Whole sample</tissue>
    </source>
</reference>
<dbReference type="InterPro" id="IPR000048">
    <property type="entry name" value="IQ_motif_EF-hand-BS"/>
</dbReference>
<evidence type="ECO:0000256" key="14">
    <source>
        <dbReference type="ARBA" id="ARBA00023273"/>
    </source>
</evidence>
<keyword evidence="19" id="KW-0175">Coiled coil</keyword>
<dbReference type="OrthoDB" id="6108017at2759"/>
<protein>
    <recommendedName>
        <fullName evidence="3">non-specific serine/threonine protein kinase</fullName>
        <ecNumber evidence="3">2.7.11.1</ecNumber>
    </recommendedName>
</protein>
<dbReference type="SMART" id="SM00252">
    <property type="entry name" value="SH2"/>
    <property type="match status" value="1"/>
</dbReference>
<dbReference type="Pfam" id="PF00612">
    <property type="entry name" value="IQ"/>
    <property type="match status" value="1"/>
</dbReference>
<comment type="subcellular location">
    <subcellularLocation>
        <location evidence="2">Cell projection</location>
    </subcellularLocation>
    <subcellularLocation>
        <location evidence="1">Cytoplasm</location>
        <location evidence="1">Cytoskeleton</location>
    </subcellularLocation>
</comment>
<dbReference type="Gene3D" id="1.10.10.820">
    <property type="match status" value="1"/>
</dbReference>
<evidence type="ECO:0000256" key="6">
    <source>
        <dbReference type="ARBA" id="ARBA00022679"/>
    </source>
</evidence>
<evidence type="ECO:0000256" key="18">
    <source>
        <dbReference type="PROSITE-ProRule" id="PRU00782"/>
    </source>
</evidence>
<dbReference type="RefSeq" id="XP_022331245.1">
    <property type="nucleotide sequence ID" value="XM_022475537.1"/>
</dbReference>
<feature type="binding site" evidence="18">
    <location>
        <begin position="104"/>
        <end position="111"/>
    </location>
    <ligand>
        <name>ATP</name>
        <dbReference type="ChEBI" id="CHEBI:30616"/>
    </ligand>
</feature>
<keyword evidence="8 18" id="KW-0547">Nucleotide-binding</keyword>
<evidence type="ECO:0000256" key="19">
    <source>
        <dbReference type="SAM" id="Coils"/>
    </source>
</evidence>
<keyword evidence="23" id="KW-1185">Reference proteome</keyword>
<feature type="compositionally biased region" description="Basic residues" evidence="20">
    <location>
        <begin position="551"/>
        <end position="561"/>
    </location>
</feature>
<dbReference type="SMART" id="SM00015">
    <property type="entry name" value="IQ"/>
    <property type="match status" value="1"/>
</dbReference>
<dbReference type="GO" id="GO:0004674">
    <property type="term" value="F:protein serine/threonine kinase activity"/>
    <property type="evidence" value="ECO:0007669"/>
    <property type="project" value="UniProtKB-KW"/>
</dbReference>
<dbReference type="GO" id="GO:0016459">
    <property type="term" value="C:myosin complex"/>
    <property type="evidence" value="ECO:0007669"/>
    <property type="project" value="UniProtKB-KW"/>
</dbReference>
<dbReference type="InterPro" id="IPR036860">
    <property type="entry name" value="SH2_dom_sf"/>
</dbReference>
<evidence type="ECO:0000256" key="5">
    <source>
        <dbReference type="ARBA" id="ARBA00022527"/>
    </source>
</evidence>
<accession>A0A8B8DTN2</accession>
<dbReference type="GO" id="GO:0000146">
    <property type="term" value="F:microfilament motor activity"/>
    <property type="evidence" value="ECO:0007669"/>
    <property type="project" value="TreeGrafter"/>
</dbReference>
<dbReference type="PANTHER" id="PTHR46256:SF5">
    <property type="entry name" value="MYOSIN-IIIB-LIKE"/>
    <property type="match status" value="1"/>
</dbReference>
<dbReference type="GeneID" id="111129267"/>
<dbReference type="Pfam" id="PF00017">
    <property type="entry name" value="SH2"/>
    <property type="match status" value="1"/>
</dbReference>
<dbReference type="Gene3D" id="1.20.120.720">
    <property type="entry name" value="Myosin VI head, motor domain, U50 subdomain"/>
    <property type="match status" value="1"/>
</dbReference>
<evidence type="ECO:0000256" key="2">
    <source>
        <dbReference type="ARBA" id="ARBA00004316"/>
    </source>
</evidence>
<dbReference type="InterPro" id="IPR000980">
    <property type="entry name" value="SH2"/>
</dbReference>
<feature type="region of interest" description="Disordered" evidence="20">
    <location>
        <begin position="546"/>
        <end position="577"/>
    </location>
</feature>
<keyword evidence="9" id="KW-0418">Kinase</keyword>
<dbReference type="Pfam" id="PF00063">
    <property type="entry name" value="Myosin_head"/>
    <property type="match status" value="1"/>
</dbReference>
<evidence type="ECO:0000259" key="21">
    <source>
        <dbReference type="PROSITE" id="PS50001"/>
    </source>
</evidence>
<keyword evidence="14" id="KW-0966">Cell projection</keyword>
<feature type="region of interest" description="Disordered" evidence="20">
    <location>
        <begin position="1009"/>
        <end position="1078"/>
    </location>
</feature>
<proteinExistence type="inferred from homology"/>
<name>A0A8B8DTN2_CRAVI</name>
<evidence type="ECO:0000313" key="23">
    <source>
        <dbReference type="Proteomes" id="UP000694844"/>
    </source>
</evidence>
<feature type="compositionally biased region" description="Polar residues" evidence="20">
    <location>
        <begin position="1009"/>
        <end position="1018"/>
    </location>
</feature>
<gene>
    <name evidence="24" type="primary">LOC111129267</name>
</gene>
<dbReference type="Gene3D" id="1.20.5.4820">
    <property type="match status" value="1"/>
</dbReference>
<evidence type="ECO:0000256" key="11">
    <source>
        <dbReference type="ARBA" id="ARBA00023123"/>
    </source>
</evidence>
<keyword evidence="10 18" id="KW-0067">ATP-binding</keyword>
<dbReference type="Gene3D" id="3.30.505.10">
    <property type="entry name" value="SH2 domain"/>
    <property type="match status" value="1"/>
</dbReference>
<dbReference type="PROSITE" id="PS51456">
    <property type="entry name" value="MYOSIN_MOTOR"/>
    <property type="match status" value="1"/>
</dbReference>
<keyword evidence="12 18" id="KW-0505">Motor protein</keyword>
<dbReference type="KEGG" id="cvn:111129267"/>
<dbReference type="GO" id="GO:0003779">
    <property type="term" value="F:actin binding"/>
    <property type="evidence" value="ECO:0007669"/>
    <property type="project" value="UniProtKB-KW"/>
</dbReference>
<evidence type="ECO:0000259" key="22">
    <source>
        <dbReference type="PROSITE" id="PS51456"/>
    </source>
</evidence>
<evidence type="ECO:0000256" key="15">
    <source>
        <dbReference type="ARBA" id="ARBA00047899"/>
    </source>
</evidence>
<keyword evidence="4" id="KW-0963">Cytoplasm</keyword>